<dbReference type="SUPFAM" id="SSF143011">
    <property type="entry name" value="RelE-like"/>
    <property type="match status" value="1"/>
</dbReference>
<keyword evidence="4" id="KW-0255">Endonuclease</keyword>
<evidence type="ECO:0000313" key="8">
    <source>
        <dbReference type="EMBL" id="OCX49693.1"/>
    </source>
</evidence>
<dbReference type="InterPro" id="IPR035093">
    <property type="entry name" value="RelE/ParE_toxin_dom_sf"/>
</dbReference>
<keyword evidence="5" id="KW-0378">Hydrolase</keyword>
<evidence type="ECO:0000313" key="10">
    <source>
        <dbReference type="Proteomes" id="UP000095141"/>
    </source>
</evidence>
<gene>
    <name evidence="8" type="ORF">BFD03_01880</name>
    <name evidence="9" type="ORF">C5O77_08395</name>
</gene>
<evidence type="ECO:0000256" key="1">
    <source>
        <dbReference type="ARBA" id="ARBA00008172"/>
    </source>
</evidence>
<protein>
    <recommendedName>
        <fullName evidence="7">Endoribonuclease YoeB</fullName>
    </recommendedName>
    <alternativeName>
        <fullName evidence="6">Putative mRNA interferase YoeB</fullName>
    </alternativeName>
</protein>
<dbReference type="AlphaFoldDB" id="A0A079Z1L6"/>
<dbReference type="PANTHER" id="PTHR38039">
    <property type="entry name" value="TOXIN YOEB"/>
    <property type="match status" value="1"/>
</dbReference>
<comment type="caution">
    <text evidence="8">The sequence shown here is derived from an EMBL/GenBank/DDBJ whole genome shotgun (WGS) entry which is preliminary data.</text>
</comment>
<dbReference type="EMBL" id="PTLS01000038">
    <property type="protein sequence ID" value="RMX24846.1"/>
    <property type="molecule type" value="Genomic_DNA"/>
</dbReference>
<comment type="similarity">
    <text evidence="1">Belongs to the YoeB family.</text>
</comment>
<evidence type="ECO:0000313" key="9">
    <source>
        <dbReference type="EMBL" id="RMX24846.1"/>
    </source>
</evidence>
<accession>A0A079Z1L6</accession>
<evidence type="ECO:0000256" key="6">
    <source>
        <dbReference type="ARBA" id="ARBA00030388"/>
    </source>
</evidence>
<dbReference type="Pfam" id="PF06769">
    <property type="entry name" value="YoeB_toxin"/>
    <property type="match status" value="1"/>
</dbReference>
<dbReference type="GO" id="GO:0016787">
    <property type="term" value="F:hydrolase activity"/>
    <property type="evidence" value="ECO:0007669"/>
    <property type="project" value="UniProtKB-KW"/>
</dbReference>
<dbReference type="PATRIC" id="fig|1598.91.peg.255"/>
<dbReference type="InterPro" id="IPR009614">
    <property type="entry name" value="YoeB_toxin"/>
</dbReference>
<dbReference type="Proteomes" id="UP000276940">
    <property type="component" value="Unassembled WGS sequence"/>
</dbReference>
<dbReference type="GO" id="GO:0006401">
    <property type="term" value="P:RNA catabolic process"/>
    <property type="evidence" value="ECO:0007669"/>
    <property type="project" value="InterPro"/>
</dbReference>
<dbReference type="EMBL" id="MCNS01000003">
    <property type="protein sequence ID" value="OCX49693.1"/>
    <property type="molecule type" value="Genomic_DNA"/>
</dbReference>
<dbReference type="NCBIfam" id="TIGR02116">
    <property type="entry name" value="toxin_Txe_YoeB"/>
    <property type="match status" value="1"/>
</dbReference>
<reference evidence="9 11" key="2">
    <citation type="journal article" date="2018" name="J Appl Environ Microbiol">
        <title>The gut symbionts Lactobacillus reuteri R2lc and 2010 encode a polyketide synthase cluster that activates the mammalian aryl-hydrocarbon receptor.</title>
        <authorList>
            <person name="Ozcam M."/>
            <person name="Roos S."/>
            <person name="Van Pijkeren J.P."/>
        </authorList>
    </citation>
    <scope>NUCLEOTIDE SEQUENCE [LARGE SCALE GENOMIC DNA]</scope>
    <source>
        <strain evidence="9 11">R2lc</strain>
    </source>
</reference>
<evidence type="ECO:0000256" key="4">
    <source>
        <dbReference type="ARBA" id="ARBA00022759"/>
    </source>
</evidence>
<dbReference type="Gene3D" id="3.30.2310.20">
    <property type="entry name" value="RelE-like"/>
    <property type="match status" value="1"/>
</dbReference>
<name>A0A079Z1L6_LIMRT</name>
<dbReference type="Proteomes" id="UP000095141">
    <property type="component" value="Unassembled WGS sequence"/>
</dbReference>
<dbReference type="GO" id="GO:0004519">
    <property type="term" value="F:endonuclease activity"/>
    <property type="evidence" value="ECO:0007669"/>
    <property type="project" value="UniProtKB-KW"/>
</dbReference>
<evidence type="ECO:0000256" key="5">
    <source>
        <dbReference type="ARBA" id="ARBA00022801"/>
    </source>
</evidence>
<evidence type="ECO:0000256" key="2">
    <source>
        <dbReference type="ARBA" id="ARBA00022649"/>
    </source>
</evidence>
<dbReference type="PANTHER" id="PTHR38039:SF1">
    <property type="entry name" value="TOXIN YOEB"/>
    <property type="match status" value="1"/>
</dbReference>
<dbReference type="GO" id="GO:0045892">
    <property type="term" value="P:negative regulation of DNA-templated transcription"/>
    <property type="evidence" value="ECO:0007669"/>
    <property type="project" value="TreeGrafter"/>
</dbReference>
<proteinExistence type="inferred from homology"/>
<keyword evidence="2" id="KW-1277">Toxin-antitoxin system</keyword>
<evidence type="ECO:0000256" key="7">
    <source>
        <dbReference type="ARBA" id="ARBA00050056"/>
    </source>
</evidence>
<organism evidence="8 10">
    <name type="scientific">Limosilactobacillus reuteri</name>
    <name type="common">Lactobacillus reuteri</name>
    <dbReference type="NCBI Taxonomy" id="1598"/>
    <lineage>
        <taxon>Bacteria</taxon>
        <taxon>Bacillati</taxon>
        <taxon>Bacillota</taxon>
        <taxon>Bacilli</taxon>
        <taxon>Lactobacillales</taxon>
        <taxon>Lactobacillaceae</taxon>
        <taxon>Limosilactobacillus</taxon>
    </lineage>
</organism>
<sequence>MYKVQIKNSAKSDLRKIKHSNLKGNFNRVIQQLKENPYEPNQGFEKLEPPMARKYSRRINVQHRVVYVVNDKEKVVSIYSAWSHYE</sequence>
<dbReference type="RefSeq" id="WP_042746453.1">
    <property type="nucleotide sequence ID" value="NZ_CP065330.1"/>
</dbReference>
<reference evidence="8 10" key="1">
    <citation type="submission" date="2016-08" db="EMBL/GenBank/DDBJ databases">
        <title>Probiotic bacterium isolated from chicken gut.</title>
        <authorList>
            <person name="Levy J.L."/>
            <person name="Hassan H.M."/>
            <person name="Mendoza M.A."/>
        </authorList>
    </citation>
    <scope>NUCLEOTIDE SEQUENCE [LARGE SCALE GENOMIC DNA]</scope>
    <source>
        <strain evidence="8 10">P43</strain>
    </source>
</reference>
<keyword evidence="3" id="KW-0540">Nuclease</keyword>
<evidence type="ECO:0000256" key="3">
    <source>
        <dbReference type="ARBA" id="ARBA00022722"/>
    </source>
</evidence>
<evidence type="ECO:0000313" key="11">
    <source>
        <dbReference type="Proteomes" id="UP000276940"/>
    </source>
</evidence>